<keyword evidence="1" id="KW-0472">Membrane</keyword>
<reference evidence="2" key="1">
    <citation type="submission" date="2009-01" db="EMBL/GenBank/DDBJ databases">
        <authorList>
            <person name="Qin X."/>
            <person name="Bachman B."/>
            <person name="Battles P."/>
            <person name="Bell A."/>
            <person name="Bess C."/>
            <person name="Bickham C."/>
            <person name="Chaboub L."/>
            <person name="Chen D."/>
            <person name="Coyle M."/>
            <person name="Deiros D.R."/>
            <person name="Dinh H."/>
            <person name="Forbes L."/>
            <person name="Fowler G."/>
            <person name="Francisco L."/>
            <person name="Fu Q."/>
            <person name="Gubbala S."/>
            <person name="Hale W."/>
            <person name="Han Y."/>
            <person name="Hemphill L."/>
            <person name="Highlander S.K."/>
            <person name="Hirani K."/>
            <person name="Hogues M."/>
            <person name="Jackson L."/>
            <person name="Jakkamsetti A."/>
            <person name="Javaid M."/>
            <person name="Jiang H."/>
            <person name="Korchina V."/>
            <person name="Kovar C."/>
            <person name="Lara F."/>
            <person name="Lee S."/>
            <person name="Mata R."/>
            <person name="Mathew T."/>
            <person name="Moen C."/>
            <person name="Morales K."/>
            <person name="Munidasa M."/>
            <person name="Nazareth L."/>
            <person name="Ngo R."/>
            <person name="Nguyen L."/>
            <person name="Okwuonu G."/>
            <person name="Ongeri F."/>
            <person name="Patil S."/>
            <person name="Petrosino J."/>
            <person name="Pham C."/>
            <person name="Pham P."/>
            <person name="Pu L.-L."/>
            <person name="Puazo M."/>
            <person name="Raj R."/>
            <person name="Reid J."/>
            <person name="Rouhana J."/>
            <person name="Saada N."/>
            <person name="Shang Y."/>
            <person name="Simmons D."/>
            <person name="Thornton R."/>
            <person name="Warren J."/>
            <person name="Weissenberger G."/>
            <person name="Zhang J."/>
            <person name="Zhang L."/>
            <person name="Zhou C."/>
            <person name="Zhu D."/>
            <person name="Muzny D."/>
            <person name="Worley K."/>
            <person name="Gibbs R."/>
        </authorList>
    </citation>
    <scope>NUCLEOTIDE SEQUENCE [LARGE SCALE GENOMIC DNA]</scope>
    <source>
        <strain evidence="2">DSM 44291</strain>
    </source>
</reference>
<dbReference type="Pfam" id="PF05145">
    <property type="entry name" value="AbrB"/>
    <property type="match status" value="1"/>
</dbReference>
<organism evidence="2 3">
    <name type="scientific">Corynebacterium lipophiloflavum (strain ATCC 700352 / DSM 44291 / CCUG 37336 / JCM 10383 / DMMZ 1944)</name>
    <dbReference type="NCBI Taxonomy" id="525263"/>
    <lineage>
        <taxon>Bacteria</taxon>
        <taxon>Bacillati</taxon>
        <taxon>Actinomycetota</taxon>
        <taxon>Actinomycetes</taxon>
        <taxon>Mycobacteriales</taxon>
        <taxon>Corynebacteriaceae</taxon>
        <taxon>Corynebacterium</taxon>
    </lineage>
</organism>
<feature type="transmembrane region" description="Helical" evidence="1">
    <location>
        <begin position="34"/>
        <end position="52"/>
    </location>
</feature>
<evidence type="ECO:0000313" key="2">
    <source>
        <dbReference type="EMBL" id="EEI16366.1"/>
    </source>
</evidence>
<dbReference type="PANTHER" id="PTHR38457">
    <property type="entry name" value="REGULATOR ABRB-RELATED"/>
    <property type="match status" value="1"/>
</dbReference>
<feature type="transmembrane region" description="Helical" evidence="1">
    <location>
        <begin position="315"/>
        <end position="337"/>
    </location>
</feature>
<dbReference type="NCBIfam" id="TIGR03082">
    <property type="entry name" value="Gneg_AbrB_dup"/>
    <property type="match status" value="2"/>
</dbReference>
<gene>
    <name evidence="2" type="ORF">HMPREF0298_1839</name>
</gene>
<dbReference type="eggNOG" id="COG3180">
    <property type="taxonomic scope" value="Bacteria"/>
</dbReference>
<dbReference type="PIRSF" id="PIRSF038991">
    <property type="entry name" value="Protein_AbrB"/>
    <property type="match status" value="1"/>
</dbReference>
<dbReference type="AlphaFoldDB" id="C0XTR9"/>
<feature type="transmembrane region" description="Helical" evidence="1">
    <location>
        <begin position="88"/>
        <end position="111"/>
    </location>
</feature>
<dbReference type="STRING" id="525263.HMPREF0298_1839"/>
<keyword evidence="1" id="KW-0812">Transmembrane</keyword>
<feature type="transmembrane region" description="Helical" evidence="1">
    <location>
        <begin position="151"/>
        <end position="170"/>
    </location>
</feature>
<dbReference type="EMBL" id="ACHJ01000152">
    <property type="protein sequence ID" value="EEI16366.1"/>
    <property type="molecule type" value="Genomic_DNA"/>
</dbReference>
<comment type="caution">
    <text evidence="2">The sequence shown here is derived from an EMBL/GenBank/DDBJ whole genome shotgun (WGS) entry which is preliminary data.</text>
</comment>
<sequence length="355" mass="36663">MSIIARVHTWLRWLIVAPASVALGFVLSRLGVPVAWILGAILASGAMALASGRDLPVDPRILSAARGIIGVIAALSLANVPPRELLGYLAPGVMVAVVTVGLAFAGGLFLAKHGVSRETGILSLLAGGASMMPAIAEDVGGDPRYVALSQYLRLLAVSVTLPLVAAFLTAPGGTGHAPEASAWWVWLLIPALVAVGQPLGTLLHMPNSKVFGPLTLTAVVASLIDAPLTPPPAITIVAFLAIGWLCGGGLNVAALRLFARLLPVTVTYIVALMGACAAVGWVVSAWLDITYYEGYLATSPGAIETVLALSAEGGAGPAVIAIQLIRLCGVLLFAAYLPKLLKRLQDFLGQEVHRH</sequence>
<dbReference type="GO" id="GO:0016020">
    <property type="term" value="C:membrane"/>
    <property type="evidence" value="ECO:0007669"/>
    <property type="project" value="InterPro"/>
</dbReference>
<dbReference type="InterPro" id="IPR017516">
    <property type="entry name" value="AbrB_dup"/>
</dbReference>
<protein>
    <submittedName>
        <fullName evidence="2">Membrane protein AbrB</fullName>
    </submittedName>
</protein>
<proteinExistence type="predicted"/>
<dbReference type="PANTHER" id="PTHR38457:SF1">
    <property type="entry name" value="REGULATOR ABRB-RELATED"/>
    <property type="match status" value="1"/>
</dbReference>
<evidence type="ECO:0000256" key="1">
    <source>
        <dbReference type="SAM" id="Phobius"/>
    </source>
</evidence>
<feature type="transmembrane region" description="Helical" evidence="1">
    <location>
        <begin position="266"/>
        <end position="287"/>
    </location>
</feature>
<name>C0XTR9_CORLD</name>
<feature type="transmembrane region" description="Helical" evidence="1">
    <location>
        <begin position="182"/>
        <end position="203"/>
    </location>
</feature>
<feature type="transmembrane region" description="Helical" evidence="1">
    <location>
        <begin position="210"/>
        <end position="228"/>
    </location>
</feature>
<keyword evidence="3" id="KW-1185">Reference proteome</keyword>
<feature type="transmembrane region" description="Helical" evidence="1">
    <location>
        <begin position="234"/>
        <end position="254"/>
    </location>
</feature>
<dbReference type="Proteomes" id="UP000006196">
    <property type="component" value="Unassembled WGS sequence"/>
</dbReference>
<feature type="transmembrane region" description="Helical" evidence="1">
    <location>
        <begin position="64"/>
        <end position="82"/>
    </location>
</feature>
<dbReference type="InterPro" id="IPR007820">
    <property type="entry name" value="AbrB_fam"/>
</dbReference>
<dbReference type="HOGENOM" id="CLU_050210_0_0_11"/>
<accession>C0XTR9</accession>
<keyword evidence="1" id="KW-1133">Transmembrane helix</keyword>
<dbReference type="GO" id="GO:0010468">
    <property type="term" value="P:regulation of gene expression"/>
    <property type="evidence" value="ECO:0007669"/>
    <property type="project" value="InterPro"/>
</dbReference>
<feature type="transmembrane region" description="Helical" evidence="1">
    <location>
        <begin position="9"/>
        <end position="28"/>
    </location>
</feature>
<evidence type="ECO:0000313" key="3">
    <source>
        <dbReference type="Proteomes" id="UP000006196"/>
    </source>
</evidence>
<dbReference type="RefSeq" id="WP_006839132.1">
    <property type="nucleotide sequence ID" value="NZ_GG667191.1"/>
</dbReference>